<dbReference type="Gene3D" id="3.20.20.80">
    <property type="entry name" value="Glycosidases"/>
    <property type="match status" value="1"/>
</dbReference>
<reference evidence="5" key="1">
    <citation type="submission" date="2013-08" db="EMBL/GenBank/DDBJ databases">
        <title>Gene expansion shapes genome architecture in the human pathogen Lichtheimia corymbifera: an evolutionary genomics analysis in the ancient terrestrial Mucorales (Mucoromycotina).</title>
        <authorList>
            <person name="Schwartze V.U."/>
            <person name="Winter S."/>
            <person name="Shelest E."/>
            <person name="Marcet-Houben M."/>
            <person name="Horn F."/>
            <person name="Wehner S."/>
            <person name="Hoffmann K."/>
            <person name="Riege K."/>
            <person name="Sammeth M."/>
            <person name="Nowrousian M."/>
            <person name="Valiante V."/>
            <person name="Linde J."/>
            <person name="Jacobsen I.D."/>
            <person name="Marz M."/>
            <person name="Brakhage A.A."/>
            <person name="Gabaldon T."/>
            <person name="Bocker S."/>
            <person name="Voigt K."/>
        </authorList>
    </citation>
    <scope>NUCLEOTIDE SEQUENCE [LARGE SCALE GENOMIC DNA]</scope>
    <source>
        <strain evidence="5">FSU 9682</strain>
    </source>
</reference>
<dbReference type="GO" id="GO:0012505">
    <property type="term" value="C:endomembrane system"/>
    <property type="evidence" value="ECO:0007669"/>
    <property type="project" value="TreeGrafter"/>
</dbReference>
<dbReference type="OrthoDB" id="10254444at2759"/>
<dbReference type="InterPro" id="IPR001223">
    <property type="entry name" value="Glyco_hydro18_cat"/>
</dbReference>
<evidence type="ECO:0000313" key="6">
    <source>
        <dbReference type="Proteomes" id="UP000027586"/>
    </source>
</evidence>
<sequence length="362" mass="41682">MTILLLLLPLLLSFATVHCHCPDFHHETQFTLATLENANTAESILRLHDQVKEPHVKKFGGDTLAYVTPWNNRGYDVVKEFKGKFDYVSPVWYYVERTNEPGDEIFKIIGEHDVDAKWMAEVRGPNTGKIVPRFQFRNWDFNGYQSFASNPEDAHKMVELLMGQVRKHGFDGIVVECGYPTFFPLFINNMAAALHNDNKEFIVVLPPLRSAEQSKILNRDIFASLAQVVDRFSIMTYDYSSHAPHGGPSAPVDWIMDNIEQLTNDENAHQLLVGINLYAMSYQETRMPEAKILSSVLETLDGKELEWDEESEEHWFEDDDGSKVWMPTRKSIEKRVHLAEDYEVGLSLWEVGQGLDYFYELL</sequence>
<keyword evidence="3" id="KW-0732">Signal</keyword>
<dbReference type="Gene3D" id="3.10.50.10">
    <property type="match status" value="1"/>
</dbReference>
<dbReference type="SUPFAM" id="SSF51445">
    <property type="entry name" value="(Trans)glycosidases"/>
    <property type="match status" value="1"/>
</dbReference>
<dbReference type="InterPro" id="IPR011583">
    <property type="entry name" value="Chitinase_II/V-like_cat"/>
</dbReference>
<dbReference type="GO" id="GO:0008061">
    <property type="term" value="F:chitin binding"/>
    <property type="evidence" value="ECO:0007669"/>
    <property type="project" value="InterPro"/>
</dbReference>
<evidence type="ECO:0000256" key="3">
    <source>
        <dbReference type="SAM" id="SignalP"/>
    </source>
</evidence>
<evidence type="ECO:0000313" key="5">
    <source>
        <dbReference type="EMBL" id="CDH50649.1"/>
    </source>
</evidence>
<dbReference type="PANTHER" id="PTHR46066:SF2">
    <property type="entry name" value="CHITINASE DOMAIN-CONTAINING PROTEIN 1"/>
    <property type="match status" value="1"/>
</dbReference>
<dbReference type="SMART" id="SM00636">
    <property type="entry name" value="Glyco_18"/>
    <property type="match status" value="1"/>
</dbReference>
<dbReference type="GO" id="GO:0005975">
    <property type="term" value="P:carbohydrate metabolic process"/>
    <property type="evidence" value="ECO:0007669"/>
    <property type="project" value="InterPro"/>
</dbReference>
<comment type="caution">
    <text evidence="5">The sequence shown here is derived from an EMBL/GenBank/DDBJ whole genome shotgun (WGS) entry which is preliminary data.</text>
</comment>
<gene>
    <name evidence="5" type="ORF">LCOR_02355.1</name>
</gene>
<evidence type="ECO:0000259" key="4">
    <source>
        <dbReference type="PROSITE" id="PS51910"/>
    </source>
</evidence>
<dbReference type="PANTHER" id="PTHR46066">
    <property type="entry name" value="CHITINASE DOMAIN-CONTAINING PROTEIN 1 FAMILY MEMBER"/>
    <property type="match status" value="1"/>
</dbReference>
<evidence type="ECO:0000256" key="2">
    <source>
        <dbReference type="ARBA" id="ARBA00040976"/>
    </source>
</evidence>
<protein>
    <recommendedName>
        <fullName evidence="2">Chitinase domain-containing protein 1</fullName>
    </recommendedName>
</protein>
<dbReference type="GO" id="GO:0070492">
    <property type="term" value="F:oligosaccharide binding"/>
    <property type="evidence" value="ECO:0007669"/>
    <property type="project" value="TreeGrafter"/>
</dbReference>
<feature type="chain" id="PRO_5001652593" description="Chitinase domain-containing protein 1" evidence="3">
    <location>
        <begin position="20"/>
        <end position="362"/>
    </location>
</feature>
<comment type="similarity">
    <text evidence="1">Belongs to the glycosyl hydrolase 18 family.</text>
</comment>
<dbReference type="PROSITE" id="PS51910">
    <property type="entry name" value="GH18_2"/>
    <property type="match status" value="1"/>
</dbReference>
<evidence type="ECO:0000256" key="1">
    <source>
        <dbReference type="ARBA" id="ARBA00009336"/>
    </source>
</evidence>
<dbReference type="EMBL" id="CBTN010000007">
    <property type="protein sequence ID" value="CDH50649.1"/>
    <property type="molecule type" value="Genomic_DNA"/>
</dbReference>
<dbReference type="InterPro" id="IPR029070">
    <property type="entry name" value="Chitinase_insertion_sf"/>
</dbReference>
<name>A0A068RKZ0_9FUNG</name>
<feature type="signal peptide" evidence="3">
    <location>
        <begin position="1"/>
        <end position="19"/>
    </location>
</feature>
<dbReference type="AlphaFoldDB" id="A0A068RKZ0"/>
<dbReference type="Pfam" id="PF00704">
    <property type="entry name" value="Glyco_hydro_18"/>
    <property type="match status" value="1"/>
</dbReference>
<feature type="domain" description="GH18" evidence="4">
    <location>
        <begin position="61"/>
        <end position="362"/>
    </location>
</feature>
<accession>A0A068RKZ0</accession>
<dbReference type="InterPro" id="IPR017853">
    <property type="entry name" value="GH"/>
</dbReference>
<organism evidence="5 6">
    <name type="scientific">Lichtheimia corymbifera JMRC:FSU:9682</name>
    <dbReference type="NCBI Taxonomy" id="1263082"/>
    <lineage>
        <taxon>Eukaryota</taxon>
        <taxon>Fungi</taxon>
        <taxon>Fungi incertae sedis</taxon>
        <taxon>Mucoromycota</taxon>
        <taxon>Mucoromycotina</taxon>
        <taxon>Mucoromycetes</taxon>
        <taxon>Mucorales</taxon>
        <taxon>Lichtheimiaceae</taxon>
        <taxon>Lichtheimia</taxon>
    </lineage>
</organism>
<proteinExistence type="inferred from homology"/>
<dbReference type="VEuPathDB" id="FungiDB:LCOR_02355.1"/>
<keyword evidence="6" id="KW-1185">Reference proteome</keyword>
<dbReference type="Proteomes" id="UP000027586">
    <property type="component" value="Unassembled WGS sequence"/>
</dbReference>
<dbReference type="STRING" id="1263082.A0A068RKZ0"/>